<dbReference type="GO" id="GO:0004190">
    <property type="term" value="F:aspartic-type endopeptidase activity"/>
    <property type="evidence" value="ECO:0007669"/>
    <property type="project" value="UniProtKB-EC"/>
</dbReference>
<gene>
    <name evidence="8" type="ORF">PSQ19_16660</name>
</gene>
<accession>A0ABY7YSS1</accession>
<dbReference type="PANTHER" id="PTHR36506">
    <property type="entry name" value="PREFLAGELLIN PEPTIDASE"/>
    <property type="match status" value="1"/>
</dbReference>
<keyword evidence="2" id="KW-1003">Cell membrane</keyword>
<dbReference type="EC" id="3.4.23.43" evidence="8"/>
<feature type="transmembrane region" description="Helical" evidence="6">
    <location>
        <begin position="24"/>
        <end position="49"/>
    </location>
</feature>
<proteinExistence type="predicted"/>
<evidence type="ECO:0000313" key="8">
    <source>
        <dbReference type="EMBL" id="WDR04346.1"/>
    </source>
</evidence>
<name>A0ABY7YSS1_9HYPH</name>
<evidence type="ECO:0000256" key="1">
    <source>
        <dbReference type="ARBA" id="ARBA00004651"/>
    </source>
</evidence>
<evidence type="ECO:0000256" key="6">
    <source>
        <dbReference type="SAM" id="Phobius"/>
    </source>
</evidence>
<reference evidence="8 9" key="1">
    <citation type="submission" date="2023-02" db="EMBL/GenBank/DDBJ databases">
        <title>Devosia algicola sp. nov., isolated from the phycosphere of marine algae.</title>
        <authorList>
            <person name="Kim J.M."/>
            <person name="Lee J.K."/>
            <person name="Choi B.J."/>
            <person name="Bayburt H."/>
            <person name="Jeon C.O."/>
        </authorList>
    </citation>
    <scope>NUCLEOTIDE SEQUENCE [LARGE SCALE GENOMIC DNA]</scope>
    <source>
        <strain evidence="8 9">G20-9</strain>
    </source>
</reference>
<evidence type="ECO:0000313" key="9">
    <source>
        <dbReference type="Proteomes" id="UP001220530"/>
    </source>
</evidence>
<evidence type="ECO:0000256" key="4">
    <source>
        <dbReference type="ARBA" id="ARBA00022989"/>
    </source>
</evidence>
<dbReference type="Pfam" id="PF01478">
    <property type="entry name" value="Peptidase_A24"/>
    <property type="match status" value="1"/>
</dbReference>
<feature type="transmembrane region" description="Helical" evidence="6">
    <location>
        <begin position="70"/>
        <end position="94"/>
    </location>
</feature>
<feature type="domain" description="Prepilin type IV endopeptidase peptidase" evidence="7">
    <location>
        <begin position="2"/>
        <end position="128"/>
    </location>
</feature>
<keyword evidence="9" id="KW-1185">Reference proteome</keyword>
<feature type="transmembrane region" description="Helical" evidence="6">
    <location>
        <begin position="158"/>
        <end position="179"/>
    </location>
</feature>
<keyword evidence="4 6" id="KW-1133">Transmembrane helix</keyword>
<dbReference type="PANTHER" id="PTHR36506:SF1">
    <property type="entry name" value="PREFLAGELLIN PEPTIDASE"/>
    <property type="match status" value="1"/>
</dbReference>
<comment type="subcellular location">
    <subcellularLocation>
        <location evidence="1">Cell membrane</location>
        <topology evidence="1">Multi-pass membrane protein</topology>
    </subcellularLocation>
</comment>
<dbReference type="Gene3D" id="1.20.120.1220">
    <property type="match status" value="1"/>
</dbReference>
<dbReference type="RefSeq" id="WP_282220728.1">
    <property type="nucleotide sequence ID" value="NZ_CP118246.1"/>
</dbReference>
<dbReference type="EMBL" id="CP118246">
    <property type="protein sequence ID" value="WDR04346.1"/>
    <property type="molecule type" value="Genomic_DNA"/>
</dbReference>
<dbReference type="InterPro" id="IPR052218">
    <property type="entry name" value="Preflagellin_Peptidase"/>
</dbReference>
<dbReference type="InterPro" id="IPR000045">
    <property type="entry name" value="Prepilin_IV_endopep_pep"/>
</dbReference>
<keyword evidence="8" id="KW-0378">Hydrolase</keyword>
<keyword evidence="3 6" id="KW-0812">Transmembrane</keyword>
<sequence length="184" mass="19589">MLFFPFAMALAASSDLLTMKISNKLVLALVAGFFVSALIIIPLSTALNGTGGDFRSFTLAWVTNIPLQQVAMHIACATIVLVVAFCMFALRWIGGGDAKLAAATTLWLGFGLTLPYLVYAGLLGGGLTLLILALRTLPLSPLLARFVWLERLHDRKSGIPYGIALAIAGMVTYSASPIFQQLTA</sequence>
<evidence type="ECO:0000259" key="7">
    <source>
        <dbReference type="Pfam" id="PF01478"/>
    </source>
</evidence>
<keyword evidence="5 6" id="KW-0472">Membrane</keyword>
<protein>
    <submittedName>
        <fullName evidence="8">Prepilin peptidase</fullName>
        <ecNumber evidence="8">3.4.23.43</ecNumber>
    </submittedName>
</protein>
<evidence type="ECO:0000256" key="5">
    <source>
        <dbReference type="ARBA" id="ARBA00023136"/>
    </source>
</evidence>
<dbReference type="Proteomes" id="UP001220530">
    <property type="component" value="Chromosome"/>
</dbReference>
<organism evidence="8 9">
    <name type="scientific">Devosia algicola</name>
    <dbReference type="NCBI Taxonomy" id="3026418"/>
    <lineage>
        <taxon>Bacteria</taxon>
        <taxon>Pseudomonadati</taxon>
        <taxon>Pseudomonadota</taxon>
        <taxon>Alphaproteobacteria</taxon>
        <taxon>Hyphomicrobiales</taxon>
        <taxon>Devosiaceae</taxon>
        <taxon>Devosia</taxon>
    </lineage>
</organism>
<evidence type="ECO:0000256" key="3">
    <source>
        <dbReference type="ARBA" id="ARBA00022692"/>
    </source>
</evidence>
<evidence type="ECO:0000256" key="2">
    <source>
        <dbReference type="ARBA" id="ARBA00022475"/>
    </source>
</evidence>